<evidence type="ECO:0000313" key="1">
    <source>
        <dbReference type="EMBL" id="EIC29096.1"/>
    </source>
</evidence>
<dbReference type="EMBL" id="CM001475">
    <property type="protein sequence ID" value="EIC29096.1"/>
    <property type="molecule type" value="Genomic_DNA"/>
</dbReference>
<reference evidence="1 2" key="1">
    <citation type="journal article" date="2013" name="Genome Announc.">
        <title>Genome Sequence of the Obligate Gammaproteobacterial Methanotroph Methylomicrobium album Strain BG8.</title>
        <authorList>
            <person name="Kits K.D."/>
            <person name="Kalyuzhnaya M.G."/>
            <person name="Klotz M.G."/>
            <person name="Jetten M.S."/>
            <person name="Op den Camp H.J."/>
            <person name="Vuilleumier S."/>
            <person name="Bringel F."/>
            <person name="Dispirito A.A."/>
            <person name="Murrell J.C."/>
            <person name="Bruce D."/>
            <person name="Cheng J.F."/>
            <person name="Copeland A."/>
            <person name="Goodwin L."/>
            <person name="Hauser L."/>
            <person name="Lajus A."/>
            <person name="Land M.L."/>
            <person name="Lapidus A."/>
            <person name="Lucas S."/>
            <person name="Medigue C."/>
            <person name="Pitluck S."/>
            <person name="Woyke T."/>
            <person name="Zeytun A."/>
            <person name="Stein L.Y."/>
        </authorList>
    </citation>
    <scope>NUCLEOTIDE SEQUENCE [LARGE SCALE GENOMIC DNA]</scope>
    <source>
        <strain evidence="1 2">BG8</strain>
    </source>
</reference>
<dbReference type="STRING" id="686340.Metal_1296"/>
<dbReference type="Proteomes" id="UP000005090">
    <property type="component" value="Chromosome"/>
</dbReference>
<dbReference type="HOGENOM" id="CLU_2717710_0_0_6"/>
<dbReference type="RefSeq" id="WP_005370718.1">
    <property type="nucleotide sequence ID" value="NZ_CM001475.1"/>
</dbReference>
<accession>H8GJA6</accession>
<evidence type="ECO:0000313" key="2">
    <source>
        <dbReference type="Proteomes" id="UP000005090"/>
    </source>
</evidence>
<organism evidence="1 2">
    <name type="scientific">Methylomicrobium album BG8</name>
    <dbReference type="NCBI Taxonomy" id="686340"/>
    <lineage>
        <taxon>Bacteria</taxon>
        <taxon>Pseudomonadati</taxon>
        <taxon>Pseudomonadota</taxon>
        <taxon>Gammaproteobacteria</taxon>
        <taxon>Methylococcales</taxon>
        <taxon>Methylococcaceae</taxon>
        <taxon>Methylomicrobium</taxon>
    </lineage>
</organism>
<sequence>MVDLLERAAQPAVDGLMEAVRGVLHSSADLLDVRERLAGIFPAWGKEALAAVFAEAFLAAELAGRGDVSEGR</sequence>
<keyword evidence="2" id="KW-1185">Reference proteome</keyword>
<protein>
    <submittedName>
        <fullName evidence="1">Uncharacterized protein</fullName>
    </submittedName>
</protein>
<name>H8GJA6_METAL</name>
<proteinExistence type="predicted"/>
<dbReference type="AlphaFoldDB" id="H8GJA6"/>
<gene>
    <name evidence="1" type="ORF">Metal_1296</name>
</gene>